<evidence type="ECO:0000313" key="14">
    <source>
        <dbReference type="EMBL" id="KAF3690635.1"/>
    </source>
</evidence>
<feature type="chain" id="PRO_5026204560" evidence="13">
    <location>
        <begin position="30"/>
        <end position="500"/>
    </location>
</feature>
<keyword evidence="9 12" id="KW-0357">Heparan sulfate</keyword>
<evidence type="ECO:0000256" key="8">
    <source>
        <dbReference type="ARBA" id="ARBA00023180"/>
    </source>
</evidence>
<dbReference type="PANTHER" id="PTHR10822">
    <property type="entry name" value="GLYPICAN"/>
    <property type="match status" value="1"/>
</dbReference>
<keyword evidence="6 12" id="KW-0654">Proteoglycan</keyword>
<keyword evidence="8" id="KW-0325">Glycoprotein</keyword>
<comment type="function">
    <text evidence="12">Cell surface proteoglycan.</text>
</comment>
<evidence type="ECO:0000256" key="9">
    <source>
        <dbReference type="ARBA" id="ARBA00023207"/>
    </source>
</evidence>
<evidence type="ECO:0000256" key="4">
    <source>
        <dbReference type="ARBA" id="ARBA00022622"/>
    </source>
</evidence>
<gene>
    <name evidence="14" type="ORF">EXN66_Car006308</name>
</gene>
<reference evidence="14 15" key="1">
    <citation type="submission" date="2019-02" db="EMBL/GenBank/DDBJ databases">
        <title>Opniocepnalus argus genome.</title>
        <authorList>
            <person name="Zhou C."/>
            <person name="Xiao S."/>
        </authorList>
    </citation>
    <scope>NUCLEOTIDE SEQUENCE [LARGE SCALE GENOMIC DNA]</scope>
    <source>
        <strain evidence="14">OARG1902GOOAL</strain>
        <tissue evidence="14">Muscle</tissue>
    </source>
</reference>
<reference evidence="15" key="2">
    <citation type="submission" date="2019-02" db="EMBL/GenBank/DDBJ databases">
        <title>Opniocepnalus argus Var Kimnra genome.</title>
        <authorList>
            <person name="Zhou C."/>
            <person name="Xiao S."/>
        </authorList>
    </citation>
    <scope>NUCLEOTIDE SEQUENCE [LARGE SCALE GENOMIC DNA]</scope>
</reference>
<dbReference type="Pfam" id="PF01153">
    <property type="entry name" value="Glypican"/>
    <property type="match status" value="2"/>
</dbReference>
<evidence type="ECO:0000256" key="6">
    <source>
        <dbReference type="ARBA" id="ARBA00022974"/>
    </source>
</evidence>
<organism evidence="14 15">
    <name type="scientific">Channa argus</name>
    <name type="common">Northern snakehead</name>
    <name type="synonym">Ophicephalus argus</name>
    <dbReference type="NCBI Taxonomy" id="215402"/>
    <lineage>
        <taxon>Eukaryota</taxon>
        <taxon>Metazoa</taxon>
        <taxon>Chordata</taxon>
        <taxon>Craniata</taxon>
        <taxon>Vertebrata</taxon>
        <taxon>Euteleostomi</taxon>
        <taxon>Actinopterygii</taxon>
        <taxon>Neopterygii</taxon>
        <taxon>Teleostei</taxon>
        <taxon>Neoteleostei</taxon>
        <taxon>Acanthomorphata</taxon>
        <taxon>Anabantaria</taxon>
        <taxon>Anabantiformes</taxon>
        <taxon>Channoidei</taxon>
        <taxon>Channidae</taxon>
        <taxon>Channa</taxon>
    </lineage>
</organism>
<evidence type="ECO:0000313" key="15">
    <source>
        <dbReference type="Proteomes" id="UP000503349"/>
    </source>
</evidence>
<keyword evidence="10 12" id="KW-0449">Lipoprotein</keyword>
<comment type="subcellular location">
    <subcellularLocation>
        <location evidence="1 12">Cell membrane</location>
        <topology evidence="1 12">Lipid-anchor</topology>
        <topology evidence="1 12">GPI-anchor</topology>
    </subcellularLocation>
</comment>
<evidence type="ECO:0000256" key="10">
    <source>
        <dbReference type="ARBA" id="ARBA00023288"/>
    </source>
</evidence>
<keyword evidence="15" id="KW-1185">Reference proteome</keyword>
<dbReference type="GO" id="GO:0098552">
    <property type="term" value="C:side of membrane"/>
    <property type="evidence" value="ECO:0007669"/>
    <property type="project" value="UniProtKB-KW"/>
</dbReference>
<evidence type="ECO:0000256" key="1">
    <source>
        <dbReference type="ARBA" id="ARBA00004609"/>
    </source>
</evidence>
<keyword evidence="3" id="KW-1003">Cell membrane</keyword>
<dbReference type="EMBL" id="CM015717">
    <property type="protein sequence ID" value="KAF3690635.1"/>
    <property type="molecule type" value="Genomic_DNA"/>
</dbReference>
<dbReference type="GO" id="GO:0009986">
    <property type="term" value="C:cell surface"/>
    <property type="evidence" value="ECO:0007669"/>
    <property type="project" value="TreeGrafter"/>
</dbReference>
<dbReference type="GO" id="GO:0090263">
    <property type="term" value="P:positive regulation of canonical Wnt signaling pathway"/>
    <property type="evidence" value="ECO:0007669"/>
    <property type="project" value="TreeGrafter"/>
</dbReference>
<dbReference type="Proteomes" id="UP000503349">
    <property type="component" value="Chromosome 6"/>
</dbReference>
<evidence type="ECO:0000256" key="3">
    <source>
        <dbReference type="ARBA" id="ARBA00022475"/>
    </source>
</evidence>
<keyword evidence="7 12" id="KW-0472">Membrane</keyword>
<evidence type="ECO:0000256" key="12">
    <source>
        <dbReference type="RuleBase" id="RU003519"/>
    </source>
</evidence>
<accession>A0A6G1PK34</accession>
<evidence type="ECO:0000256" key="5">
    <source>
        <dbReference type="ARBA" id="ARBA00022729"/>
    </source>
</evidence>
<protein>
    <submittedName>
        <fullName evidence="14">Glypican-5 Secreted glypican-5</fullName>
    </submittedName>
</protein>
<sequence length="500" mass="55043">MFRAALQTVHVLRVIFLCFVLLPEPGCRSADADSCHEVKTAYMMRQIGPEELVPDRPGTDESLQVCLHPGPTCCTSKMEDSYMAAVRSETQQKMQSYSFELKYLIAGQTKAFQETFGSLVTFTSNLTSTLFDSAYSALAFDCHPLVFQLFSDIKHHLSGDPKSSLDTTVRQFYNDLFPLVYRRLLNPGIGHMSSQIYSSASTSHDDCLRLTRQDVSPFGPHPKLLVSSLSRALGAGRALSRLLRLAGEVMNVTEKVGISELGGPWGSLVALLQRLAATLATSSNHNNMELALLAVRNHVNDAILHAQLHGPLITATVEKVCGPLAAGPVMMSSKPTTLHVTASVASATSVTSERSSGTSLPSVVPAANHSLQLQPRREFEGSIQRYQWFFSELPEMLCESEMDVDQHTCWNGQDVVESYAGPVVGSTVKAQRENPEMTVRNTDPVLKAAKQRLEQLTQAMTQVQHPVVAVHRGRTWLLHLITPSLLVTSYLHRFEAQPTR</sequence>
<evidence type="ECO:0000256" key="13">
    <source>
        <dbReference type="SAM" id="SignalP"/>
    </source>
</evidence>
<dbReference type="InterPro" id="IPR001863">
    <property type="entry name" value="Glypican"/>
</dbReference>
<dbReference type="GO" id="GO:0005576">
    <property type="term" value="C:extracellular region"/>
    <property type="evidence" value="ECO:0007669"/>
    <property type="project" value="TreeGrafter"/>
</dbReference>
<keyword evidence="4 12" id="KW-0336">GPI-anchor</keyword>
<dbReference type="GO" id="GO:0016477">
    <property type="term" value="P:cell migration"/>
    <property type="evidence" value="ECO:0007669"/>
    <property type="project" value="TreeGrafter"/>
</dbReference>
<proteinExistence type="inferred from homology"/>
<keyword evidence="5 13" id="KW-0732">Signal</keyword>
<dbReference type="PANTHER" id="PTHR10822:SF19">
    <property type="entry name" value="GLYPICAN-5"/>
    <property type="match status" value="1"/>
</dbReference>
<dbReference type="GO" id="GO:0005886">
    <property type="term" value="C:plasma membrane"/>
    <property type="evidence" value="ECO:0007669"/>
    <property type="project" value="UniProtKB-SubCell"/>
</dbReference>
<dbReference type="AlphaFoldDB" id="A0A6G1PK34"/>
<evidence type="ECO:0000256" key="2">
    <source>
        <dbReference type="ARBA" id="ARBA00010260"/>
    </source>
</evidence>
<feature type="signal peptide" evidence="13">
    <location>
        <begin position="1"/>
        <end position="29"/>
    </location>
</feature>
<dbReference type="GO" id="GO:1905475">
    <property type="term" value="P:regulation of protein localization to membrane"/>
    <property type="evidence" value="ECO:0007669"/>
    <property type="project" value="TreeGrafter"/>
</dbReference>
<evidence type="ECO:0000256" key="7">
    <source>
        <dbReference type="ARBA" id="ARBA00023136"/>
    </source>
</evidence>
<name>A0A6G1PK34_CHAAH</name>
<evidence type="ECO:0000256" key="11">
    <source>
        <dbReference type="RuleBase" id="RU003518"/>
    </source>
</evidence>
<comment type="similarity">
    <text evidence="2 11">Belongs to the glypican family.</text>
</comment>